<evidence type="ECO:0000256" key="2">
    <source>
        <dbReference type="ARBA" id="ARBA00023157"/>
    </source>
</evidence>
<reference evidence="6" key="2">
    <citation type="journal article" date="2021" name="Genome Biol. Evol.">
        <title>Developing a high-quality reference genome for a parasitic bivalve with doubly uniparental inheritance (Bivalvia: Unionida).</title>
        <authorList>
            <person name="Smith C.H."/>
        </authorList>
    </citation>
    <scope>NUCLEOTIDE SEQUENCE</scope>
    <source>
        <strain evidence="6">CHS0354</strain>
        <tissue evidence="6">Mantle</tissue>
    </source>
</reference>
<dbReference type="PANTHER" id="PTHR45080:SF8">
    <property type="entry name" value="IG-LIKE DOMAIN-CONTAINING PROTEIN"/>
    <property type="match status" value="1"/>
</dbReference>
<keyword evidence="4" id="KW-0472">Membrane</keyword>
<dbReference type="SMART" id="SM00408">
    <property type="entry name" value="IGc2"/>
    <property type="match status" value="4"/>
</dbReference>
<dbReference type="AlphaFoldDB" id="A0AAE0SBB5"/>
<evidence type="ECO:0000256" key="3">
    <source>
        <dbReference type="SAM" id="MobiDB-lite"/>
    </source>
</evidence>
<feature type="compositionally biased region" description="Polar residues" evidence="3">
    <location>
        <begin position="572"/>
        <end position="593"/>
    </location>
</feature>
<feature type="compositionally biased region" description="Polar residues" evidence="3">
    <location>
        <begin position="478"/>
        <end position="500"/>
    </location>
</feature>
<proteinExistence type="predicted"/>
<feature type="domain" description="Ig-like" evidence="5">
    <location>
        <begin position="328"/>
        <end position="405"/>
    </location>
</feature>
<organism evidence="6 7">
    <name type="scientific">Potamilus streckersoni</name>
    <dbReference type="NCBI Taxonomy" id="2493646"/>
    <lineage>
        <taxon>Eukaryota</taxon>
        <taxon>Metazoa</taxon>
        <taxon>Spiralia</taxon>
        <taxon>Lophotrochozoa</taxon>
        <taxon>Mollusca</taxon>
        <taxon>Bivalvia</taxon>
        <taxon>Autobranchia</taxon>
        <taxon>Heteroconchia</taxon>
        <taxon>Palaeoheterodonta</taxon>
        <taxon>Unionida</taxon>
        <taxon>Unionoidea</taxon>
        <taxon>Unionidae</taxon>
        <taxon>Ambleminae</taxon>
        <taxon>Lampsilini</taxon>
        <taxon>Potamilus</taxon>
    </lineage>
</organism>
<reference evidence="6" key="1">
    <citation type="journal article" date="2021" name="Genome Biol. Evol.">
        <title>A High-Quality Reference Genome for a Parasitic Bivalve with Doubly Uniparental Inheritance (Bivalvia: Unionida).</title>
        <authorList>
            <person name="Smith C.H."/>
        </authorList>
    </citation>
    <scope>NUCLEOTIDE SEQUENCE</scope>
    <source>
        <strain evidence="6">CHS0354</strain>
    </source>
</reference>
<dbReference type="GO" id="GO:0050808">
    <property type="term" value="P:synapse organization"/>
    <property type="evidence" value="ECO:0007669"/>
    <property type="project" value="TreeGrafter"/>
</dbReference>
<comment type="caution">
    <text evidence="6">The sequence shown here is derived from an EMBL/GenBank/DDBJ whole genome shotgun (WGS) entry which is preliminary data.</text>
</comment>
<protein>
    <recommendedName>
        <fullName evidence="5">Ig-like domain-containing protein</fullName>
    </recommendedName>
</protein>
<feature type="domain" description="Ig-like" evidence="5">
    <location>
        <begin position="228"/>
        <end position="321"/>
    </location>
</feature>
<dbReference type="InterPro" id="IPR013783">
    <property type="entry name" value="Ig-like_fold"/>
</dbReference>
<dbReference type="PRINTS" id="PR01832">
    <property type="entry name" value="VEGFRECEPTOR"/>
</dbReference>
<feature type="transmembrane region" description="Helical" evidence="4">
    <location>
        <begin position="444"/>
        <end position="467"/>
    </location>
</feature>
<sequence length="638" mass="71383">MEVIHTILVYPALWWGCIVTIAGAQTMSVKENNNLVQRGEDVTLVCYFPSNMWSSNCQWYFTRNETVERLLNGTKYTMSCSPIYKGDYWVTIELLLKNATFNDTGKYICKTTASTVNVSGEMLLNVHAKPQIAVSKTNYKAVVGTNVTLECMVNASGDTNISTGWEKMFNTRWKNVMNSNKYYWTSQTPSLVISEVMTTDSGSYRCFATNPLFTARGIEISLQVEDLPLVTVQQTQFLIASGEDVVLNCTVDGRGSPIINVIWYKQSQVLQSPQPNNTKYRWRQKGPDASILITKATENDAGIYVCEGRTEAGSSKGGDIELIVGYKPTVTVNEYIYTIGTGDNLTVHCSIDGHDSTVERVEWLKQENSQYRYLQSSMRVFWDITSPSLKIINVSFDDAGNYTCRGMTEVGVEQSQQIIVQVFYLPVISQQDRKDLNGSSSEKYVVPVVSVVACLAMIALVVVVILIRKKCLKDRTELPNSGKRSTNGQQQPLPSENSHTGNDHAKFYVNLLGDMTYAQVIRKSNTNIGGNKSTWDTNISQFNTNIDGSNNTRDIDTSQVYMNINNAYATVQQRSSTSNSRSYIQEATESENTQVDRTEELNYTELEFSSNAQDENSSLVIRGSPSDTTYTDVVVFTR</sequence>
<dbReference type="InterPro" id="IPR007110">
    <property type="entry name" value="Ig-like_dom"/>
</dbReference>
<name>A0AAE0SBB5_9BIVA</name>
<dbReference type="SMART" id="SM00409">
    <property type="entry name" value="IG"/>
    <property type="match status" value="4"/>
</dbReference>
<dbReference type="InterPro" id="IPR013106">
    <property type="entry name" value="Ig_V-set"/>
</dbReference>
<dbReference type="CDD" id="cd00096">
    <property type="entry name" value="Ig"/>
    <property type="match status" value="3"/>
</dbReference>
<dbReference type="Pfam" id="PF13927">
    <property type="entry name" value="Ig_3"/>
    <property type="match status" value="3"/>
</dbReference>
<dbReference type="GO" id="GO:0043025">
    <property type="term" value="C:neuronal cell body"/>
    <property type="evidence" value="ECO:0007669"/>
    <property type="project" value="TreeGrafter"/>
</dbReference>
<dbReference type="Pfam" id="PF07686">
    <property type="entry name" value="V-set"/>
    <property type="match status" value="1"/>
</dbReference>
<gene>
    <name evidence="6" type="ORF">CHS0354_028451</name>
</gene>
<dbReference type="GO" id="GO:0007156">
    <property type="term" value="P:homophilic cell adhesion via plasma membrane adhesion molecules"/>
    <property type="evidence" value="ECO:0007669"/>
    <property type="project" value="TreeGrafter"/>
</dbReference>
<dbReference type="GO" id="GO:0008046">
    <property type="term" value="F:axon guidance receptor activity"/>
    <property type="evidence" value="ECO:0007669"/>
    <property type="project" value="TreeGrafter"/>
</dbReference>
<keyword evidence="4" id="KW-1133">Transmembrane helix</keyword>
<dbReference type="GO" id="GO:0005886">
    <property type="term" value="C:plasma membrane"/>
    <property type="evidence" value="ECO:0007669"/>
    <property type="project" value="TreeGrafter"/>
</dbReference>
<dbReference type="EMBL" id="JAEAOA010001701">
    <property type="protein sequence ID" value="KAK3588806.1"/>
    <property type="molecule type" value="Genomic_DNA"/>
</dbReference>
<evidence type="ECO:0000256" key="1">
    <source>
        <dbReference type="ARBA" id="ARBA00022729"/>
    </source>
</evidence>
<reference evidence="6" key="3">
    <citation type="submission" date="2023-05" db="EMBL/GenBank/DDBJ databases">
        <authorList>
            <person name="Smith C.H."/>
        </authorList>
    </citation>
    <scope>NUCLEOTIDE SEQUENCE</scope>
    <source>
        <strain evidence="6">CHS0354</strain>
        <tissue evidence="6">Mantle</tissue>
    </source>
</reference>
<accession>A0AAE0SBB5</accession>
<keyword evidence="1" id="KW-0732">Signal</keyword>
<evidence type="ECO:0000259" key="5">
    <source>
        <dbReference type="PROSITE" id="PS50835"/>
    </source>
</evidence>
<dbReference type="Proteomes" id="UP001195483">
    <property type="component" value="Unassembled WGS sequence"/>
</dbReference>
<dbReference type="SUPFAM" id="SSF48726">
    <property type="entry name" value="Immunoglobulin"/>
    <property type="match status" value="4"/>
</dbReference>
<evidence type="ECO:0000313" key="6">
    <source>
        <dbReference type="EMBL" id="KAK3588806.1"/>
    </source>
</evidence>
<dbReference type="InterPro" id="IPR003598">
    <property type="entry name" value="Ig_sub2"/>
</dbReference>
<evidence type="ECO:0000256" key="4">
    <source>
        <dbReference type="SAM" id="Phobius"/>
    </source>
</evidence>
<keyword evidence="7" id="KW-1185">Reference proteome</keyword>
<dbReference type="InterPro" id="IPR003599">
    <property type="entry name" value="Ig_sub"/>
</dbReference>
<keyword evidence="2" id="KW-1015">Disulfide bond</keyword>
<dbReference type="InterPro" id="IPR036179">
    <property type="entry name" value="Ig-like_dom_sf"/>
</dbReference>
<dbReference type="Gene3D" id="2.60.40.10">
    <property type="entry name" value="Immunoglobulins"/>
    <property type="match status" value="4"/>
</dbReference>
<feature type="region of interest" description="Disordered" evidence="3">
    <location>
        <begin position="572"/>
        <end position="595"/>
    </location>
</feature>
<evidence type="ECO:0000313" key="7">
    <source>
        <dbReference type="Proteomes" id="UP001195483"/>
    </source>
</evidence>
<feature type="region of interest" description="Disordered" evidence="3">
    <location>
        <begin position="477"/>
        <end position="502"/>
    </location>
</feature>
<feature type="domain" description="Ig-like" evidence="5">
    <location>
        <begin position="25"/>
        <end position="119"/>
    </location>
</feature>
<dbReference type="PROSITE" id="PS50835">
    <property type="entry name" value="IG_LIKE"/>
    <property type="match status" value="4"/>
</dbReference>
<dbReference type="InterPro" id="IPR050958">
    <property type="entry name" value="Cell_Adh-Cytoskel_Orgn"/>
</dbReference>
<feature type="domain" description="Ig-like" evidence="5">
    <location>
        <begin position="130"/>
        <end position="225"/>
    </location>
</feature>
<dbReference type="PANTHER" id="PTHR45080">
    <property type="entry name" value="CONTACTIN 5"/>
    <property type="match status" value="1"/>
</dbReference>
<keyword evidence="4" id="KW-0812">Transmembrane</keyword>
<dbReference type="GO" id="GO:0030424">
    <property type="term" value="C:axon"/>
    <property type="evidence" value="ECO:0007669"/>
    <property type="project" value="TreeGrafter"/>
</dbReference>